<gene>
    <name evidence="2" type="ORF">PMIN01_10372</name>
</gene>
<feature type="compositionally biased region" description="Low complexity" evidence="1">
    <location>
        <begin position="347"/>
        <end position="377"/>
    </location>
</feature>
<feature type="compositionally biased region" description="Acidic residues" evidence="1">
    <location>
        <begin position="445"/>
        <end position="455"/>
    </location>
</feature>
<feature type="region of interest" description="Disordered" evidence="1">
    <location>
        <begin position="338"/>
        <end position="384"/>
    </location>
</feature>
<proteinExistence type="predicted"/>
<feature type="compositionally biased region" description="Polar residues" evidence="1">
    <location>
        <begin position="183"/>
        <end position="192"/>
    </location>
</feature>
<feature type="compositionally biased region" description="Low complexity" evidence="1">
    <location>
        <begin position="753"/>
        <end position="765"/>
    </location>
</feature>
<sequence>MAPAAQAPVKRATYDGSRPRFQTLDAWLTVYGNAEYAIYKRDAAPNALSYEEWSRSEHVLGPFLWYTTLDVWEEDSSSDDESDAEVPAFTARAAPKQQPKKLAITNGHRKRGIAKSSPSAAQSKSEDAAAAAKRKRKPKKAYLVMIPACGDLCAANLQQSEDIVVSDVSDVEERRPAIEAPTSVANVPGSPTSGRRKSGGRKKKQYLSAEIVSPEDEDEDPMAMNGIVASASTANEPSVPGMLHFQVACAPPHFITSLYRTRSPLNTHYTIIDFYYRLHIQDELTNILDRPAPVAVATSETPKGKPGKEPKNKSLVRNVSPDRVSVLTLSQSQAIISKDDDELGDVPADATTTPNNAAASPDRPGSSSRRGLRTRTPAQQRPYFHNAQVFDELVAEPEAEPETQPSPPKPKQKLRLTGFAQVSFTDVQEERQAQEEVATLNVNDGGDELMLDSEEPQPPRKTHYKGKGRAWKKTSDDEDQDYKSPVKVRSSEPTRKTGRRKSTQTAEDPSEESASPAPAKQQRQEDQVNKKVDPVAQSFMPKPGKRPRKPRKISHLSEEFVRDDSDTALEELKEPEIKTEPQKTQLIESASPVQKTPKKRGRPRKHDQGSAPKPRKEKTTKTEDFGSAGKSSQASSPAKPAPAPKKTSAAADETATTATNEEKNVELEDEERNPVQEYTAQTNSPPTNLIDLSASTQPRKMTLEKTKVISLSGSNADSDSEPEVISERTSNRRTLASDLQALDDTGKAVTLSGPPGVEAPKPVAAEEAEVVQRPSPPPEAA</sequence>
<feature type="compositionally biased region" description="Basic and acidic residues" evidence="1">
    <location>
        <begin position="522"/>
        <end position="533"/>
    </location>
</feature>
<comment type="caution">
    <text evidence="2">The sequence shown here is derived from an EMBL/GenBank/DDBJ whole genome shotgun (WGS) entry which is preliminary data.</text>
</comment>
<feature type="region of interest" description="Disordered" evidence="1">
    <location>
        <begin position="175"/>
        <end position="207"/>
    </location>
</feature>
<name>A0A9P6GAD9_9PLEO</name>
<accession>A0A9P6GAD9</accession>
<keyword evidence="3" id="KW-1185">Reference proteome</keyword>
<feature type="region of interest" description="Disordered" evidence="1">
    <location>
        <begin position="397"/>
        <end position="781"/>
    </location>
</feature>
<feature type="compositionally biased region" description="Basic residues" evidence="1">
    <location>
        <begin position="543"/>
        <end position="554"/>
    </location>
</feature>
<dbReference type="EMBL" id="WJXW01000012">
    <property type="protein sequence ID" value="KAF9731355.1"/>
    <property type="molecule type" value="Genomic_DNA"/>
</dbReference>
<feature type="compositionally biased region" description="Basic residues" evidence="1">
    <location>
        <begin position="460"/>
        <end position="472"/>
    </location>
</feature>
<feature type="compositionally biased region" description="Basic and acidic residues" evidence="1">
    <location>
        <begin position="481"/>
        <end position="495"/>
    </location>
</feature>
<feature type="compositionally biased region" description="Low complexity" evidence="1">
    <location>
        <begin position="114"/>
        <end position="131"/>
    </location>
</feature>
<feature type="compositionally biased region" description="Basic residues" evidence="1">
    <location>
        <begin position="596"/>
        <end position="605"/>
    </location>
</feature>
<organism evidence="2 3">
    <name type="scientific">Paraphaeosphaeria minitans</name>
    <dbReference type="NCBI Taxonomy" id="565426"/>
    <lineage>
        <taxon>Eukaryota</taxon>
        <taxon>Fungi</taxon>
        <taxon>Dikarya</taxon>
        <taxon>Ascomycota</taxon>
        <taxon>Pezizomycotina</taxon>
        <taxon>Dothideomycetes</taxon>
        <taxon>Pleosporomycetidae</taxon>
        <taxon>Pleosporales</taxon>
        <taxon>Massarineae</taxon>
        <taxon>Didymosphaeriaceae</taxon>
        <taxon>Paraphaeosphaeria</taxon>
    </lineage>
</organism>
<protein>
    <submittedName>
        <fullName evidence="2">Uncharacterized protein</fullName>
    </submittedName>
</protein>
<dbReference type="Proteomes" id="UP000756921">
    <property type="component" value="Unassembled WGS sequence"/>
</dbReference>
<feature type="region of interest" description="Disordered" evidence="1">
    <location>
        <begin position="92"/>
        <end position="134"/>
    </location>
</feature>
<dbReference type="AlphaFoldDB" id="A0A9P6GAD9"/>
<feature type="compositionally biased region" description="Low complexity" evidence="1">
    <location>
        <begin position="627"/>
        <end position="659"/>
    </location>
</feature>
<evidence type="ECO:0000256" key="1">
    <source>
        <dbReference type="SAM" id="MobiDB-lite"/>
    </source>
</evidence>
<feature type="compositionally biased region" description="Polar residues" evidence="1">
    <location>
        <begin position="676"/>
        <end position="687"/>
    </location>
</feature>
<dbReference type="OrthoDB" id="3795696at2759"/>
<evidence type="ECO:0000313" key="3">
    <source>
        <dbReference type="Proteomes" id="UP000756921"/>
    </source>
</evidence>
<evidence type="ECO:0000313" key="2">
    <source>
        <dbReference type="EMBL" id="KAF9731355.1"/>
    </source>
</evidence>
<feature type="region of interest" description="Disordered" evidence="1">
    <location>
        <begin position="295"/>
        <end position="319"/>
    </location>
</feature>
<reference evidence="2" key="1">
    <citation type="journal article" date="2020" name="Mol. Plant Microbe Interact.">
        <title>Genome Sequence of the Biocontrol Agent Coniothyrium minitans strain Conio (IMI 134523).</title>
        <authorList>
            <person name="Patel D."/>
            <person name="Shittu T.A."/>
            <person name="Baroncelli R."/>
            <person name="Muthumeenakshi S."/>
            <person name="Osborne T.H."/>
            <person name="Janganan T.K."/>
            <person name="Sreenivasaprasad S."/>
        </authorList>
    </citation>
    <scope>NUCLEOTIDE SEQUENCE</scope>
    <source>
        <strain evidence="2">Conio</strain>
    </source>
</reference>
<feature type="compositionally biased region" description="Basic and acidic residues" evidence="1">
    <location>
        <begin position="302"/>
        <end position="312"/>
    </location>
</feature>
<feature type="compositionally biased region" description="Polar residues" evidence="1">
    <location>
        <begin position="582"/>
        <end position="594"/>
    </location>
</feature>
<feature type="compositionally biased region" description="Basic residues" evidence="1">
    <location>
        <begin position="194"/>
        <end position="205"/>
    </location>
</feature>
<feature type="compositionally biased region" description="Basic and acidic residues" evidence="1">
    <location>
        <begin position="555"/>
        <end position="581"/>
    </location>
</feature>